<organism evidence="1 2">
    <name type="scientific">Athelia psychrophila</name>
    <dbReference type="NCBI Taxonomy" id="1759441"/>
    <lineage>
        <taxon>Eukaryota</taxon>
        <taxon>Fungi</taxon>
        <taxon>Dikarya</taxon>
        <taxon>Basidiomycota</taxon>
        <taxon>Agaricomycotina</taxon>
        <taxon>Agaricomycetes</taxon>
        <taxon>Agaricomycetidae</taxon>
        <taxon>Atheliales</taxon>
        <taxon>Atheliaceae</taxon>
        <taxon>Athelia</taxon>
    </lineage>
</organism>
<dbReference type="OrthoDB" id="3044497at2759"/>
<evidence type="ECO:0008006" key="3">
    <source>
        <dbReference type="Google" id="ProtNLM"/>
    </source>
</evidence>
<accession>A0A166KCN5</accession>
<dbReference type="EMBL" id="KV417545">
    <property type="protein sequence ID" value="KZP21771.1"/>
    <property type="molecule type" value="Genomic_DNA"/>
</dbReference>
<gene>
    <name evidence="1" type="ORF">FIBSPDRAFT_740217</name>
</gene>
<proteinExistence type="predicted"/>
<dbReference type="STRING" id="436010.A0A166KCN5"/>
<reference evidence="1 2" key="1">
    <citation type="journal article" date="2016" name="Mol. Biol. Evol.">
        <title>Comparative Genomics of Early-Diverging Mushroom-Forming Fungi Provides Insights into the Origins of Lignocellulose Decay Capabilities.</title>
        <authorList>
            <person name="Nagy L.G."/>
            <person name="Riley R."/>
            <person name="Tritt A."/>
            <person name="Adam C."/>
            <person name="Daum C."/>
            <person name="Floudas D."/>
            <person name="Sun H."/>
            <person name="Yadav J.S."/>
            <person name="Pangilinan J."/>
            <person name="Larsson K.H."/>
            <person name="Matsuura K."/>
            <person name="Barry K."/>
            <person name="Labutti K."/>
            <person name="Kuo R."/>
            <person name="Ohm R.A."/>
            <person name="Bhattacharya S.S."/>
            <person name="Shirouzu T."/>
            <person name="Yoshinaga Y."/>
            <person name="Martin F.M."/>
            <person name="Grigoriev I.V."/>
            <person name="Hibbett D.S."/>
        </authorList>
    </citation>
    <scope>NUCLEOTIDE SEQUENCE [LARGE SCALE GENOMIC DNA]</scope>
    <source>
        <strain evidence="1 2">CBS 109695</strain>
    </source>
</reference>
<keyword evidence="2" id="KW-1185">Reference proteome</keyword>
<protein>
    <recommendedName>
        <fullName evidence="3">Reverse transcriptase domain-containing protein</fullName>
    </recommendedName>
</protein>
<name>A0A166KCN5_9AGAM</name>
<feature type="non-terminal residue" evidence="1">
    <location>
        <position position="100"/>
    </location>
</feature>
<sequence>MRKRRVPVEFTDWIARQNEGRTTRLTFDGFRSAIFAVQKGIDQGNPLSMPLYGFYNPDLLEESGSPDELQTSFVDDTTLLAAGDDFEETNTILTAMVERP</sequence>
<dbReference type="Proteomes" id="UP000076532">
    <property type="component" value="Unassembled WGS sequence"/>
</dbReference>
<evidence type="ECO:0000313" key="1">
    <source>
        <dbReference type="EMBL" id="KZP21771.1"/>
    </source>
</evidence>
<evidence type="ECO:0000313" key="2">
    <source>
        <dbReference type="Proteomes" id="UP000076532"/>
    </source>
</evidence>
<dbReference type="AlphaFoldDB" id="A0A166KCN5"/>